<evidence type="ECO:0000313" key="1">
    <source>
        <dbReference type="EMBL" id="AJD93040.1"/>
    </source>
</evidence>
<sequence>MMSYTEIYAIHKNGDVRLYEENKNSWRWSPQIWGELEERHLPVLRPRFVPNYIKDEQVEEYLGYKPKRHGPDDLKEVWNLFSTDKVNSVERWVLGSTYDNVIVMKEDFEDLIKAYRSFYQEENGTSLLELADIYEKMQKDDDIIGVAWSISLIGNPWLDIEWVDESHPEFDEYNVYDEEDGLAQIDVPYNIFESEKKHWVLTKQLAETGKEE</sequence>
<dbReference type="EMBL" id="CP009417">
    <property type="protein sequence ID" value="AJD93040.1"/>
    <property type="molecule type" value="Genomic_DNA"/>
</dbReference>
<name>A0A0B5ARY9_9BACL</name>
<keyword evidence="2" id="KW-1185">Reference proteome</keyword>
<dbReference type="HOGENOM" id="CLU_1560535_0_0_9"/>
<gene>
    <name evidence="1" type="ORF">JMA_37220</name>
</gene>
<dbReference type="Proteomes" id="UP000031449">
    <property type="component" value="Plasmid unnamed"/>
</dbReference>
<protein>
    <submittedName>
        <fullName evidence="1">Uncharacterized protein</fullName>
    </submittedName>
</protein>
<geneLocation type="plasmid" evidence="2"/>
<evidence type="ECO:0000313" key="2">
    <source>
        <dbReference type="Proteomes" id="UP000031449"/>
    </source>
</evidence>
<dbReference type="BioCyc" id="JESP1508404:G14D9-13006-MONOMER"/>
<dbReference type="KEGG" id="jeo:JMA_37220"/>
<proteinExistence type="predicted"/>
<organism evidence="1 2">
    <name type="scientific">Jeotgalibacillus malaysiensis</name>
    <dbReference type="NCBI Taxonomy" id="1508404"/>
    <lineage>
        <taxon>Bacteria</taxon>
        <taxon>Bacillati</taxon>
        <taxon>Bacillota</taxon>
        <taxon>Bacilli</taxon>
        <taxon>Bacillales</taxon>
        <taxon>Caryophanaceae</taxon>
        <taxon>Jeotgalibacillus</taxon>
    </lineage>
</organism>
<keyword evidence="1" id="KW-0614">Plasmid</keyword>
<accession>A0A0B5ARY9</accession>
<reference evidence="1 2" key="1">
    <citation type="submission" date="2014-08" db="EMBL/GenBank/DDBJ databases">
        <title>Complete genome of a marine bacteria Jeotgalibacillus malaysiensis.</title>
        <authorList>
            <person name="Yaakop A.S."/>
            <person name="Chan K.-G."/>
            <person name="Goh K.M."/>
        </authorList>
    </citation>
    <scope>NUCLEOTIDE SEQUENCE [LARGE SCALE GENOMIC DNA]</scope>
    <source>
        <strain evidence="1 2">D5</strain>
        <plasmid evidence="2">Plasmid</plasmid>
    </source>
</reference>
<dbReference type="AlphaFoldDB" id="A0A0B5ARY9"/>